<feature type="chain" id="PRO_5012970586" evidence="2">
    <location>
        <begin position="17"/>
        <end position="436"/>
    </location>
</feature>
<dbReference type="Proteomes" id="UP000037136">
    <property type="component" value="Unassembled WGS sequence"/>
</dbReference>
<feature type="signal peptide" evidence="2">
    <location>
        <begin position="1"/>
        <end position="16"/>
    </location>
</feature>
<dbReference type="EMBL" id="LAZP02000183">
    <property type="protein sequence ID" value="PFH59656.1"/>
    <property type="molecule type" value="Genomic_DNA"/>
</dbReference>
<feature type="region of interest" description="Disordered" evidence="1">
    <location>
        <begin position="385"/>
        <end position="417"/>
    </location>
</feature>
<name>A0A2A9PFQ1_OPHUN</name>
<evidence type="ECO:0000256" key="1">
    <source>
        <dbReference type="SAM" id="MobiDB-lite"/>
    </source>
</evidence>
<keyword evidence="2" id="KW-0732">Signal</keyword>
<dbReference type="AlphaFoldDB" id="A0A2A9PFQ1"/>
<evidence type="ECO:0000313" key="4">
    <source>
        <dbReference type="Proteomes" id="UP000037136"/>
    </source>
</evidence>
<comment type="caution">
    <text evidence="3">The sequence shown here is derived from an EMBL/GenBank/DDBJ whole genome shotgun (WGS) entry which is preliminary data.</text>
</comment>
<evidence type="ECO:0000313" key="3">
    <source>
        <dbReference type="EMBL" id="PFH59656.1"/>
    </source>
</evidence>
<gene>
    <name evidence="3" type="ORF">XA68_12061</name>
</gene>
<organism evidence="3 4">
    <name type="scientific">Ophiocordyceps unilateralis</name>
    <name type="common">Zombie-ant fungus</name>
    <name type="synonym">Torrubia unilateralis</name>
    <dbReference type="NCBI Taxonomy" id="268505"/>
    <lineage>
        <taxon>Eukaryota</taxon>
        <taxon>Fungi</taxon>
        <taxon>Dikarya</taxon>
        <taxon>Ascomycota</taxon>
        <taxon>Pezizomycotina</taxon>
        <taxon>Sordariomycetes</taxon>
        <taxon>Hypocreomycetidae</taxon>
        <taxon>Hypocreales</taxon>
        <taxon>Ophiocordycipitaceae</taxon>
        <taxon>Ophiocordyceps</taxon>
    </lineage>
</organism>
<proteinExistence type="predicted"/>
<evidence type="ECO:0000256" key="2">
    <source>
        <dbReference type="SAM" id="SignalP"/>
    </source>
</evidence>
<sequence length="436" mass="48820">MKVATLIVSFAGLTSAYPTPASYNQNTGFAGDSADTPFDLYDCETAGFKQFTKWAKVAGAGMLIAGLSVPLMSELGVFKPEKIALNTPSPRIKIIAVNESKAGELYPDNLARAVQSAASLDSDFLEYGKLVVQEPGSKRIRLRDDMMTTRRGIEANNARFGRTKRAEPACGAPRNLRFRMKSISPSRANWAVVKNRATQVKSRNLFKPIMSDETKVQDWYSGRSQRRYRPRFRQHNLGSISSKHGMRAPKMIFFAGLVPYLQDLHEALRKWDNAIGRSYRWFDDAVGVLQYKIGGAQEPSIYGNTLKLKLICFLGGVRSCRILKQRKLREEAEKKWEEGITRLVNECEAAGEKNKGEGSDREILKEKRLLVRCLDVLDMILEMNDETPVDSTQPQTPDRDDRSELFTTTDGATGDHGHLRWNSTGIRTGFIVARGG</sequence>
<dbReference type="OrthoDB" id="4928190at2759"/>
<keyword evidence="4" id="KW-1185">Reference proteome</keyword>
<reference evidence="3 4" key="1">
    <citation type="journal article" date="2015" name="BMC Genomics">
        <title>Gene expression during zombie ant biting behavior reflects the complexity underlying fungal parasitic behavioral manipulation.</title>
        <authorList>
            <person name="de Bekker C."/>
            <person name="Ohm R.A."/>
            <person name="Loreto R.G."/>
            <person name="Sebastian A."/>
            <person name="Albert I."/>
            <person name="Merrow M."/>
            <person name="Brachmann A."/>
            <person name="Hughes D.P."/>
        </authorList>
    </citation>
    <scope>NUCLEOTIDE SEQUENCE [LARGE SCALE GENOMIC DNA]</scope>
    <source>
        <strain evidence="3 4">SC16a</strain>
    </source>
</reference>
<protein>
    <submittedName>
        <fullName evidence="3">Uncharacterized protein</fullName>
    </submittedName>
</protein>
<accession>A0A2A9PFQ1</accession>
<reference evidence="3 4" key="2">
    <citation type="journal article" date="2017" name="Sci. Rep.">
        <title>Ant-infecting Ophiocordyceps genomes reveal a high diversity of potential behavioral manipulation genes and a possible major role for enterotoxins.</title>
        <authorList>
            <person name="de Bekker C."/>
            <person name="Ohm R.A."/>
            <person name="Evans H.C."/>
            <person name="Brachmann A."/>
            <person name="Hughes D.P."/>
        </authorList>
    </citation>
    <scope>NUCLEOTIDE SEQUENCE [LARGE SCALE GENOMIC DNA]</scope>
    <source>
        <strain evidence="3 4">SC16a</strain>
    </source>
</reference>